<feature type="chain" id="PRO_5025597872" evidence="2">
    <location>
        <begin position="25"/>
        <end position="150"/>
    </location>
</feature>
<dbReference type="EMBL" id="JAAGWD010000005">
    <property type="protein sequence ID" value="NEM98668.1"/>
    <property type="molecule type" value="Genomic_DNA"/>
</dbReference>
<keyword evidence="1" id="KW-0175">Coiled coil</keyword>
<evidence type="ECO:0000313" key="4">
    <source>
        <dbReference type="Proteomes" id="UP000474777"/>
    </source>
</evidence>
<evidence type="ECO:0000256" key="1">
    <source>
        <dbReference type="SAM" id="Coils"/>
    </source>
</evidence>
<keyword evidence="4" id="KW-1185">Reference proteome</keyword>
<reference evidence="3 4" key="1">
    <citation type="submission" date="2020-02" db="EMBL/GenBank/DDBJ databases">
        <authorList>
            <person name="Kim M.K."/>
        </authorList>
    </citation>
    <scope>NUCLEOTIDE SEQUENCE [LARGE SCALE GENOMIC DNA]</scope>
    <source>
        <strain evidence="3 4">BT327</strain>
    </source>
</reference>
<dbReference type="Proteomes" id="UP000474777">
    <property type="component" value="Unassembled WGS sequence"/>
</dbReference>
<feature type="coiled-coil region" evidence="1">
    <location>
        <begin position="28"/>
        <end position="106"/>
    </location>
</feature>
<name>A0A6B3LXY4_9BACT</name>
<keyword evidence="2" id="KW-0732">Signal</keyword>
<evidence type="ECO:0000256" key="2">
    <source>
        <dbReference type="SAM" id="SignalP"/>
    </source>
</evidence>
<feature type="signal peptide" evidence="2">
    <location>
        <begin position="1"/>
        <end position="24"/>
    </location>
</feature>
<sequence length="150" mass="17353">MKIISGIKTIGLAIAIGVFTFACSQDTQNATNAEVDEAQTEMSEANAEMNNEMDELDNDMNRGYEDFSGWVRTNTNKAENITADEYRELRTEYKRKEAKLEAEASTWDDATRRQWEETKADWKRFEDKVQKRLGKIDDIDVDVDVNRRNN</sequence>
<accession>A0A6B3LXY4</accession>
<proteinExistence type="predicted"/>
<dbReference type="PROSITE" id="PS51257">
    <property type="entry name" value="PROKAR_LIPOPROTEIN"/>
    <property type="match status" value="1"/>
</dbReference>
<dbReference type="RefSeq" id="WP_163915547.1">
    <property type="nucleotide sequence ID" value="NZ_JAAGWD010000005.1"/>
</dbReference>
<comment type="caution">
    <text evidence="3">The sequence shown here is derived from an EMBL/GenBank/DDBJ whole genome shotgun (WGS) entry which is preliminary data.</text>
</comment>
<dbReference type="AlphaFoldDB" id="A0A6B3LXY4"/>
<protein>
    <submittedName>
        <fullName evidence="3">Uncharacterized protein</fullName>
    </submittedName>
</protein>
<gene>
    <name evidence="3" type="ORF">GXP69_13260</name>
</gene>
<organism evidence="3 4">
    <name type="scientific">Pontibacter burrus</name>
    <dbReference type="NCBI Taxonomy" id="2704466"/>
    <lineage>
        <taxon>Bacteria</taxon>
        <taxon>Pseudomonadati</taxon>
        <taxon>Bacteroidota</taxon>
        <taxon>Cytophagia</taxon>
        <taxon>Cytophagales</taxon>
        <taxon>Hymenobacteraceae</taxon>
        <taxon>Pontibacter</taxon>
    </lineage>
</organism>
<evidence type="ECO:0000313" key="3">
    <source>
        <dbReference type="EMBL" id="NEM98668.1"/>
    </source>
</evidence>